<dbReference type="EMBL" id="JARVKM010000072">
    <property type="protein sequence ID" value="KAK9771642.1"/>
    <property type="molecule type" value="Genomic_DNA"/>
</dbReference>
<dbReference type="Gene3D" id="1.10.510.10">
    <property type="entry name" value="Transferase(Phosphotransferase) domain 1"/>
    <property type="match status" value="1"/>
</dbReference>
<evidence type="ECO:0000259" key="3">
    <source>
        <dbReference type="PROSITE" id="PS50011"/>
    </source>
</evidence>
<name>A0ABR2XD09_9PEZI</name>
<keyword evidence="5" id="KW-1185">Reference proteome</keyword>
<dbReference type="Pfam" id="PF00069">
    <property type="entry name" value="Pkinase"/>
    <property type="match status" value="1"/>
</dbReference>
<dbReference type="Gene3D" id="1.20.58.340">
    <property type="entry name" value="Magnesium transport protein CorA, transmembrane region"/>
    <property type="match status" value="1"/>
</dbReference>
<dbReference type="SUPFAM" id="SSF56112">
    <property type="entry name" value="Protein kinase-like (PK-like)"/>
    <property type="match status" value="1"/>
</dbReference>
<organism evidence="4 5">
    <name type="scientific">Seiridium cardinale</name>
    <dbReference type="NCBI Taxonomy" id="138064"/>
    <lineage>
        <taxon>Eukaryota</taxon>
        <taxon>Fungi</taxon>
        <taxon>Dikarya</taxon>
        <taxon>Ascomycota</taxon>
        <taxon>Pezizomycotina</taxon>
        <taxon>Sordariomycetes</taxon>
        <taxon>Xylariomycetidae</taxon>
        <taxon>Amphisphaeriales</taxon>
        <taxon>Sporocadaceae</taxon>
        <taxon>Seiridium</taxon>
    </lineage>
</organism>
<sequence length="1279" mass="145064">MFRNESYLQEDSPKFALPGFGRSGHQVQSAFSLLSVEQSDAPNELNPWPLRQTALYHSFDVASGQTLFIVLKADTNILKRINQETLKNAEMQPSSFVVAEKSFTATLLVQLMVIEWCAENWSDYIEHFEEKVRDKSIEAKMAPVSAAMSPMALEMNVSRRSTATSPIVSRMGTFTRQSTWGRDSKPSTSQLLQQDSTILEATTAATDSQPASPTASMPPPRRQTSSLRQSVADLFARVSSSQLKGSRAEDIEMGGRNSQENGLLDFNLDENLSFEEFQRMNRWSEELEQSLTAIEQNQGVLKQLREHYHEIIESYAFGKHIKAHNVLDSVASFFRRIDGVMRDLRVHHDRLRAITRTLENDKTLYGAALQYQSAKVSEHFAYTARESADRMEDWTKQMHLIAIKTKNETVSMHVITVFTLIFLPGTFIATFFSSGAIQWDEDGTLGTDYIARPGGLKLFFATIIPLTVVVMLIWASSRSTQGLALGLAAPTFAASRERSRDMDAAAEDTNWQPTHHFRDWVDVTQLNYAGHDLLDNQLTYIPHSELKSYWDIRRITAILTSYDKPLPYDARSIQSDYLRIFSALVFTSNTRRFLGLILNDSLDDTKWPLVDYPSRWHQPDAESSSAFKALKKAQWIFFPYSFRTSRLNDARLDPDCILPIEYLETITQFGGSTIQKIRIHDGYNDLSPAPKGQFLVLKDYDLTCPDIRDRTPIEAKYRTEIEALTMLSQSPSDNLITFYGSFRKDGHATLILEFADAGNLDEFYRNNPPPTTAADISLFWARLLQSLSGLDRIHQLMSVGINNKNIIQGIHQDIKPANIVLFKGPSDSPYDFNPKIADFGLFSHARKTQSNNDEAKGSNKYGTQVYSAPESSVNFRNKTKGISLITPGADIFSFGAVLSEAASWVMGGQPLREQYLQRRKSAHAKLKRFPRTGYEGCFHAGMERFSVTEEMHSQIKTHCKDHGYDHVTPKILDIVQNHMLLPISSERYQASALIDCFADILLSEPLSPIIALSSRRTSTWMSSNTGGDGESTPTSMGSIQQINTFFQSKVLDSTVKNLVDQITRNLRDRDQFFFIDDSTSMQEHRSIVLEGFEALSSIAKRLDPNRVELAFASEPKRVHRARSTKSLVKKLKKHEYRHDPTMMEKSLSELVEHQIIRKLPVKKMGFNINPISRKRVSVYIFTDGNWGDDPRGACRVESPVKDLIAEVQRRKLSRHQVTLHFGRFGESEEGGRHLDFLDHFGEQFDCDIVDVKHISSDVASFLIGPLTLQNDRRDEERRR</sequence>
<dbReference type="PANTHER" id="PTHR24359">
    <property type="entry name" value="SERINE/THREONINE-PROTEIN KINASE SBK1"/>
    <property type="match status" value="1"/>
</dbReference>
<evidence type="ECO:0000313" key="5">
    <source>
        <dbReference type="Proteomes" id="UP001465668"/>
    </source>
</evidence>
<keyword evidence="2" id="KW-1133">Transmembrane helix</keyword>
<protein>
    <recommendedName>
        <fullName evidence="3">Protein kinase domain-containing protein</fullName>
    </recommendedName>
</protein>
<dbReference type="InterPro" id="IPR058257">
    <property type="entry name" value="CorA-like_dom"/>
</dbReference>
<dbReference type="SMART" id="SM00220">
    <property type="entry name" value="S_TKc"/>
    <property type="match status" value="1"/>
</dbReference>
<reference evidence="4 5" key="1">
    <citation type="submission" date="2024-02" db="EMBL/GenBank/DDBJ databases">
        <title>First draft genome assembly of two strains of Seiridium cardinale.</title>
        <authorList>
            <person name="Emiliani G."/>
            <person name="Scali E."/>
        </authorList>
    </citation>
    <scope>NUCLEOTIDE SEQUENCE [LARGE SCALE GENOMIC DNA]</scope>
    <source>
        <strain evidence="4 5">BM-138-000479</strain>
    </source>
</reference>
<dbReference type="CDD" id="cd00180">
    <property type="entry name" value="PKc"/>
    <property type="match status" value="1"/>
</dbReference>
<dbReference type="Proteomes" id="UP001465668">
    <property type="component" value="Unassembled WGS sequence"/>
</dbReference>
<evidence type="ECO:0000313" key="4">
    <source>
        <dbReference type="EMBL" id="KAK9771642.1"/>
    </source>
</evidence>
<dbReference type="PANTHER" id="PTHR24359:SF1">
    <property type="entry name" value="INHIBITOR OF NUCLEAR FACTOR KAPPA-B KINASE EPSILON SUBUNIT HOMOLOG 1-RELATED"/>
    <property type="match status" value="1"/>
</dbReference>
<evidence type="ECO:0000256" key="2">
    <source>
        <dbReference type="SAM" id="Phobius"/>
    </source>
</evidence>
<keyword evidence="2" id="KW-0812">Transmembrane</keyword>
<comment type="caution">
    <text evidence="4">The sequence shown here is derived from an EMBL/GenBank/DDBJ whole genome shotgun (WGS) entry which is preliminary data.</text>
</comment>
<dbReference type="PROSITE" id="PS50011">
    <property type="entry name" value="PROTEIN_KINASE_DOM"/>
    <property type="match status" value="1"/>
</dbReference>
<proteinExistence type="predicted"/>
<feature type="transmembrane region" description="Helical" evidence="2">
    <location>
        <begin position="458"/>
        <end position="475"/>
    </location>
</feature>
<gene>
    <name evidence="4" type="ORF">SCAR479_11713</name>
</gene>
<keyword evidence="2" id="KW-0472">Membrane</keyword>
<feature type="region of interest" description="Disordered" evidence="1">
    <location>
        <begin position="203"/>
        <end position="227"/>
    </location>
</feature>
<dbReference type="InterPro" id="IPR000719">
    <property type="entry name" value="Prot_kinase_dom"/>
</dbReference>
<accession>A0ABR2XD09</accession>
<dbReference type="InterPro" id="IPR011009">
    <property type="entry name" value="Kinase-like_dom_sf"/>
</dbReference>
<feature type="compositionally biased region" description="Polar residues" evidence="1">
    <location>
        <begin position="203"/>
        <end position="215"/>
    </location>
</feature>
<dbReference type="Pfam" id="PF26616">
    <property type="entry name" value="CorA-like"/>
    <property type="match status" value="1"/>
</dbReference>
<feature type="transmembrane region" description="Helical" evidence="2">
    <location>
        <begin position="414"/>
        <end position="437"/>
    </location>
</feature>
<evidence type="ECO:0000256" key="1">
    <source>
        <dbReference type="SAM" id="MobiDB-lite"/>
    </source>
</evidence>
<feature type="domain" description="Protein kinase" evidence="3">
    <location>
        <begin position="663"/>
        <end position="1002"/>
    </location>
</feature>